<evidence type="ECO:0000313" key="2">
    <source>
        <dbReference type="EMBL" id="GJC80067.1"/>
    </source>
</evidence>
<accession>A0AA37LQ58</accession>
<reference evidence="2 3" key="1">
    <citation type="submission" date="2021-07" db="EMBL/GenBank/DDBJ databases">
        <title>Genome data of Colletotrichum spaethianum.</title>
        <authorList>
            <person name="Utami Y.D."/>
            <person name="Hiruma K."/>
        </authorList>
    </citation>
    <scope>NUCLEOTIDE SEQUENCE [LARGE SCALE GENOMIC DNA]</scope>
    <source>
        <strain evidence="2 3">MAFF 242679</strain>
    </source>
</reference>
<protein>
    <submittedName>
        <fullName evidence="2">Uncharacterized protein</fullName>
    </submittedName>
</protein>
<comment type="caution">
    <text evidence="2">The sequence shown here is derived from an EMBL/GenBank/DDBJ whole genome shotgun (WGS) entry which is preliminary data.</text>
</comment>
<evidence type="ECO:0000313" key="3">
    <source>
        <dbReference type="Proteomes" id="UP001055172"/>
    </source>
</evidence>
<gene>
    <name evidence="2" type="ORF">ColLi_02905</name>
</gene>
<name>A0AA37LQ58_9PEZI</name>
<feature type="region of interest" description="Disordered" evidence="1">
    <location>
        <begin position="1"/>
        <end position="30"/>
    </location>
</feature>
<organism evidence="2 3">
    <name type="scientific">Colletotrichum liriopes</name>
    <dbReference type="NCBI Taxonomy" id="708192"/>
    <lineage>
        <taxon>Eukaryota</taxon>
        <taxon>Fungi</taxon>
        <taxon>Dikarya</taxon>
        <taxon>Ascomycota</taxon>
        <taxon>Pezizomycotina</taxon>
        <taxon>Sordariomycetes</taxon>
        <taxon>Hypocreomycetidae</taxon>
        <taxon>Glomerellales</taxon>
        <taxon>Glomerellaceae</taxon>
        <taxon>Colletotrichum</taxon>
        <taxon>Colletotrichum spaethianum species complex</taxon>
    </lineage>
</organism>
<dbReference type="AlphaFoldDB" id="A0AA37LQ58"/>
<feature type="region of interest" description="Disordered" evidence="1">
    <location>
        <begin position="115"/>
        <end position="163"/>
    </location>
</feature>
<dbReference type="EMBL" id="BPPX01000005">
    <property type="protein sequence ID" value="GJC80067.1"/>
    <property type="molecule type" value="Genomic_DNA"/>
</dbReference>
<dbReference type="Proteomes" id="UP001055172">
    <property type="component" value="Unassembled WGS sequence"/>
</dbReference>
<feature type="compositionally biased region" description="Basic and acidic residues" evidence="1">
    <location>
        <begin position="143"/>
        <end position="163"/>
    </location>
</feature>
<keyword evidence="3" id="KW-1185">Reference proteome</keyword>
<sequence length="163" mass="16957">MIAKATPALNTVRGFQNTPVTSGDEDSDYGVCATPPLSSKKRGGRPAHIDDVVSANCSPNMRGASSPAVSGIAKLRMQMEPLSLDASSRTSTLTLNGANGHGGLHKGLGISSAVMSRCGSQDGSQSEAGSERSESGSTSYEINLEHDYGAGADKESRRPVRRY</sequence>
<proteinExistence type="predicted"/>
<evidence type="ECO:0000256" key="1">
    <source>
        <dbReference type="SAM" id="MobiDB-lite"/>
    </source>
</evidence>